<feature type="binding site" evidence="12">
    <location>
        <position position="223"/>
    </location>
    <ligand>
        <name>Zn(2+)</name>
        <dbReference type="ChEBI" id="CHEBI:29105"/>
        <label>1</label>
    </ligand>
</feature>
<comment type="cofactor">
    <cofactor evidence="12">
        <name>Ca(2+)</name>
        <dbReference type="ChEBI" id="CHEBI:29108"/>
    </cofactor>
    <text evidence="12">Can bind about 5 Ca(2+) ions per subunit.</text>
</comment>
<dbReference type="GO" id="GO:0004222">
    <property type="term" value="F:metalloendopeptidase activity"/>
    <property type="evidence" value="ECO:0000318"/>
    <property type="project" value="GO_Central"/>
</dbReference>
<feature type="binding site" evidence="11">
    <location>
        <position position="276"/>
    </location>
    <ligand>
        <name>Zn(2+)</name>
        <dbReference type="ChEBI" id="CHEBI:29105"/>
        <label>2</label>
        <note>catalytic</note>
    </ligand>
</feature>
<dbReference type="GeneID" id="104602765"/>
<evidence type="ECO:0000256" key="3">
    <source>
        <dbReference type="ARBA" id="ARBA00022723"/>
    </source>
</evidence>
<dbReference type="OrthoDB" id="9397453at2759"/>
<dbReference type="InterPro" id="IPR033739">
    <property type="entry name" value="M10A_MMP"/>
</dbReference>
<keyword evidence="4" id="KW-0732">Signal</keyword>
<feature type="binding site" evidence="11">
    <location>
        <position position="272"/>
    </location>
    <ligand>
        <name>Zn(2+)</name>
        <dbReference type="ChEBI" id="CHEBI:29105"/>
        <label>2</label>
        <note>catalytic</note>
    </ligand>
</feature>
<keyword evidence="13" id="KW-1185">Reference proteome</keyword>
<dbReference type="Proteomes" id="UP000189703">
    <property type="component" value="Unplaced"/>
</dbReference>
<keyword evidence="2" id="KW-0645">Protease</keyword>
<feature type="binding site" description="in inhibited form" evidence="12">
    <location>
        <position position="112"/>
    </location>
    <ligand>
        <name>Zn(2+)</name>
        <dbReference type="ChEBI" id="CHEBI:29105"/>
        <label>2</label>
        <note>catalytic</note>
    </ligand>
</feature>
<keyword evidence="6 11" id="KW-0862">Zinc</keyword>
<feature type="binding site" evidence="12">
    <location>
        <position position="213"/>
    </location>
    <ligand>
        <name>Ca(2+)</name>
        <dbReference type="ChEBI" id="CHEBI:29108"/>
        <label>2</label>
    </ligand>
</feature>
<evidence type="ECO:0000256" key="1">
    <source>
        <dbReference type="ARBA" id="ARBA00009614"/>
    </source>
</evidence>
<evidence type="ECO:0000256" key="4">
    <source>
        <dbReference type="ARBA" id="ARBA00022729"/>
    </source>
</evidence>
<dbReference type="GO" id="GO:0006508">
    <property type="term" value="P:proteolysis"/>
    <property type="evidence" value="ECO:0007669"/>
    <property type="project" value="UniProtKB-KW"/>
</dbReference>
<reference evidence="14" key="1">
    <citation type="submission" date="2025-08" db="UniProtKB">
        <authorList>
            <consortium name="RefSeq"/>
        </authorList>
    </citation>
    <scope>IDENTIFICATION</scope>
</reference>
<keyword evidence="7" id="KW-0482">Metalloprotease</keyword>
<feature type="binding site" evidence="12">
    <location>
        <position position="253"/>
    </location>
    <ligand>
        <name>Ca(2+)</name>
        <dbReference type="ChEBI" id="CHEBI:29108"/>
        <label>1</label>
    </ligand>
</feature>
<keyword evidence="9" id="KW-0325">Glycoprotein</keyword>
<dbReference type="KEGG" id="nnu:104602765"/>
<accession>A0A1U8AD82</accession>
<evidence type="ECO:0000256" key="6">
    <source>
        <dbReference type="ARBA" id="ARBA00022833"/>
    </source>
</evidence>
<feature type="binding site" evidence="12">
    <location>
        <position position="238"/>
    </location>
    <ligand>
        <name>Zn(2+)</name>
        <dbReference type="ChEBI" id="CHEBI:29105"/>
        <label>1</label>
    </ligand>
</feature>
<dbReference type="SUPFAM" id="SSF55486">
    <property type="entry name" value="Metalloproteases ('zincins'), catalytic domain"/>
    <property type="match status" value="1"/>
</dbReference>
<dbReference type="InterPro" id="IPR001818">
    <property type="entry name" value="Pept_M10_metallopeptidase"/>
</dbReference>
<protein>
    <submittedName>
        <fullName evidence="14">Metalloendoproteinase 1-like</fullName>
    </submittedName>
</protein>
<feature type="binding site" evidence="11">
    <location>
        <position position="282"/>
    </location>
    <ligand>
        <name>Zn(2+)</name>
        <dbReference type="ChEBI" id="CHEBI:29105"/>
        <label>2</label>
        <note>catalytic</note>
    </ligand>
</feature>
<evidence type="ECO:0000256" key="9">
    <source>
        <dbReference type="ARBA" id="ARBA00023180"/>
    </source>
</evidence>
<dbReference type="PANTHER" id="PTHR10201">
    <property type="entry name" value="MATRIX METALLOPROTEINASE"/>
    <property type="match status" value="1"/>
</dbReference>
<organism evidence="13 14">
    <name type="scientific">Nelumbo nucifera</name>
    <name type="common">Sacred lotus</name>
    <dbReference type="NCBI Taxonomy" id="4432"/>
    <lineage>
        <taxon>Eukaryota</taxon>
        <taxon>Viridiplantae</taxon>
        <taxon>Streptophyta</taxon>
        <taxon>Embryophyta</taxon>
        <taxon>Tracheophyta</taxon>
        <taxon>Spermatophyta</taxon>
        <taxon>Magnoliopsida</taxon>
        <taxon>Proteales</taxon>
        <taxon>Nelumbonaceae</taxon>
        <taxon>Nelumbo</taxon>
    </lineage>
</organism>
<dbReference type="PANTHER" id="PTHR10201:SF213">
    <property type="entry name" value="METALLOENDOPROTEINASE 2-MMP-LIKE"/>
    <property type="match status" value="1"/>
</dbReference>
<dbReference type="SMART" id="SM00235">
    <property type="entry name" value="ZnMc"/>
    <property type="match status" value="1"/>
</dbReference>
<feature type="binding site" evidence="12">
    <location>
        <position position="248"/>
    </location>
    <ligand>
        <name>Zn(2+)</name>
        <dbReference type="ChEBI" id="CHEBI:29105"/>
        <label>1</label>
    </ligand>
</feature>
<dbReference type="Gene3D" id="3.40.390.10">
    <property type="entry name" value="Collagenase (Catalytic Domain)"/>
    <property type="match status" value="1"/>
</dbReference>
<evidence type="ECO:0000256" key="10">
    <source>
        <dbReference type="PIRSR" id="PIRSR001191-1"/>
    </source>
</evidence>
<evidence type="ECO:0000256" key="2">
    <source>
        <dbReference type="ARBA" id="ARBA00022670"/>
    </source>
</evidence>
<dbReference type="OMA" id="MACKLIT"/>
<feature type="binding site" evidence="12">
    <location>
        <position position="230"/>
    </location>
    <ligand>
        <name>Ca(2+)</name>
        <dbReference type="ChEBI" id="CHEBI:29108"/>
        <label>3</label>
    </ligand>
</feature>
<feature type="binding site" evidence="12">
    <location>
        <position position="290"/>
    </location>
    <ligand>
        <name>Zn(2+)</name>
        <dbReference type="ChEBI" id="CHEBI:29105"/>
        <label>2</label>
        <note>catalytic</note>
    </ligand>
</feature>
<keyword evidence="5" id="KW-0378">Hydrolase</keyword>
<dbReference type="InterPro" id="IPR021190">
    <property type="entry name" value="Pept_M10A"/>
</dbReference>
<sequence>MAATQSSLLAFFVLLVFSLLSQSHGHGEADRPEAFQFLRQSEGCHKGDRVKGLNQVKRYLQRFGYLDHHNDDDDDFDHHLESAIKTYQLNYNLKETGSLDVATVKQMMLPRCGVPDIIKGETWMRSGKEKKEKRLLGVSGRKTTLGFSSHYTFFNNTPTPKWPPYKMHLKYVLDSTVPVDDLLMHPLCYVAFARWAAVSNFTFEETQDLSSADIRFSFFKGDHGDGNPFDGPGGVLAHAYAPIDGRVHFDSEERWTTGIRADWIDTASVAMHEIGHLLGLGHSSEHGAVMFPYIDVGSQKVNLHPDDIQGIQSLYGIH</sequence>
<feature type="binding site" evidence="12">
    <location>
        <position position="253"/>
    </location>
    <ligand>
        <name>Ca(2+)</name>
        <dbReference type="ChEBI" id="CHEBI:29108"/>
        <label>3</label>
    </ligand>
</feature>
<dbReference type="CDD" id="cd04278">
    <property type="entry name" value="ZnMc_MMP"/>
    <property type="match status" value="1"/>
</dbReference>
<keyword evidence="12" id="KW-0106">Calcium</keyword>
<comment type="similarity">
    <text evidence="1">Belongs to the peptidase M10A family. Matrix metalloproteinases (MMPs) subfamily.</text>
</comment>
<comment type="cofactor">
    <cofactor evidence="12">
        <name>Zn(2+)</name>
        <dbReference type="ChEBI" id="CHEBI:29105"/>
    </cofactor>
    <text evidence="12">Binds 2 Zn(2+) ions per subunit.</text>
</comment>
<dbReference type="Pfam" id="PF01471">
    <property type="entry name" value="PG_binding_1"/>
    <property type="match status" value="1"/>
</dbReference>
<dbReference type="InterPro" id="IPR036365">
    <property type="entry name" value="PGBD-like_sf"/>
</dbReference>
<evidence type="ECO:0000256" key="7">
    <source>
        <dbReference type="ARBA" id="ARBA00023049"/>
    </source>
</evidence>
<dbReference type="InterPro" id="IPR006026">
    <property type="entry name" value="Peptidase_Metallo"/>
</dbReference>
<dbReference type="InterPro" id="IPR024079">
    <property type="entry name" value="MetalloPept_cat_dom_sf"/>
</dbReference>
<dbReference type="GO" id="GO:0030574">
    <property type="term" value="P:collagen catabolic process"/>
    <property type="evidence" value="ECO:0000318"/>
    <property type="project" value="GO_Central"/>
</dbReference>
<feature type="binding site" evidence="12">
    <location>
        <position position="225"/>
    </location>
    <ligand>
        <name>Zn(2+)</name>
        <dbReference type="ChEBI" id="CHEBI:29105"/>
        <label>1</label>
    </ligand>
</feature>
<feature type="binding site" evidence="12">
    <location>
        <position position="231"/>
    </location>
    <ligand>
        <name>Ca(2+)</name>
        <dbReference type="ChEBI" id="CHEBI:29108"/>
        <label>3</label>
    </ligand>
</feature>
<dbReference type="STRING" id="4432.A0A1U8AD82"/>
<evidence type="ECO:0000256" key="12">
    <source>
        <dbReference type="PIRSR" id="PIRSR621190-2"/>
    </source>
</evidence>
<dbReference type="SUPFAM" id="SSF47090">
    <property type="entry name" value="PGBD-like"/>
    <property type="match status" value="1"/>
</dbReference>
<evidence type="ECO:0000256" key="5">
    <source>
        <dbReference type="ARBA" id="ARBA00022801"/>
    </source>
</evidence>
<gene>
    <name evidence="14" type="primary">LOC104602765</name>
</gene>
<evidence type="ECO:0000256" key="11">
    <source>
        <dbReference type="PIRSR" id="PIRSR001191-2"/>
    </source>
</evidence>
<evidence type="ECO:0000313" key="14">
    <source>
        <dbReference type="RefSeq" id="XP_010264870.1"/>
    </source>
</evidence>
<proteinExistence type="inferred from homology"/>
<keyword evidence="3 11" id="KW-0479">Metal-binding</keyword>
<dbReference type="eggNOG" id="KOG1565">
    <property type="taxonomic scope" value="Eukaryota"/>
</dbReference>
<feature type="binding site" evidence="12">
    <location>
        <position position="250"/>
    </location>
    <ligand>
        <name>Ca(2+)</name>
        <dbReference type="ChEBI" id="CHEBI:29108"/>
        <label>3</label>
    </ligand>
</feature>
<dbReference type="FunFam" id="3.40.390.10:FF:000018">
    <property type="entry name" value="Metalloendoproteinase 1"/>
    <property type="match status" value="1"/>
</dbReference>
<dbReference type="RefSeq" id="XP_010264870.1">
    <property type="nucleotide sequence ID" value="XM_010266568.1"/>
</dbReference>
<name>A0A1U8AD82_NELNU</name>
<dbReference type="InterPro" id="IPR021158">
    <property type="entry name" value="Pept_M10A_Zn_BS"/>
</dbReference>
<dbReference type="GO" id="GO:0031012">
    <property type="term" value="C:extracellular matrix"/>
    <property type="evidence" value="ECO:0007669"/>
    <property type="project" value="InterPro"/>
</dbReference>
<keyword evidence="8" id="KW-0865">Zymogen</keyword>
<dbReference type="GO" id="GO:0030198">
    <property type="term" value="P:extracellular matrix organization"/>
    <property type="evidence" value="ECO:0000318"/>
    <property type="project" value="GO_Central"/>
</dbReference>
<dbReference type="PIRSF" id="PIRSF001191">
    <property type="entry name" value="Peptidase_M10A_matrix"/>
    <property type="match status" value="1"/>
</dbReference>
<evidence type="ECO:0000256" key="8">
    <source>
        <dbReference type="ARBA" id="ARBA00023145"/>
    </source>
</evidence>
<feature type="active site" evidence="10">
    <location>
        <position position="273"/>
    </location>
</feature>
<evidence type="ECO:0000313" key="13">
    <source>
        <dbReference type="Proteomes" id="UP000189703"/>
    </source>
</evidence>
<dbReference type="Pfam" id="PF00413">
    <property type="entry name" value="Peptidase_M10"/>
    <property type="match status" value="1"/>
</dbReference>
<dbReference type="PROSITE" id="PS00546">
    <property type="entry name" value="CYSTEINE_SWITCH"/>
    <property type="match status" value="1"/>
</dbReference>
<dbReference type="InterPro" id="IPR002477">
    <property type="entry name" value="Peptidoglycan-bd-like"/>
</dbReference>
<dbReference type="GO" id="GO:0008270">
    <property type="term" value="F:zinc ion binding"/>
    <property type="evidence" value="ECO:0007669"/>
    <property type="project" value="InterPro"/>
</dbReference>
<dbReference type="AlphaFoldDB" id="A0A1U8AD82"/>
<dbReference type="PRINTS" id="PR00138">
    <property type="entry name" value="MATRIXIN"/>
</dbReference>